<accession>A0A3P7WVT8</accession>
<dbReference type="InterPro" id="IPR013099">
    <property type="entry name" value="K_chnl_dom"/>
</dbReference>
<keyword evidence="6 8" id="KW-0472">Membrane</keyword>
<evidence type="ECO:0000256" key="5">
    <source>
        <dbReference type="ARBA" id="ARBA00023065"/>
    </source>
</evidence>
<name>A0A3P7WVT8_HELPZ</name>
<keyword evidence="4 8" id="KW-1133">Transmembrane helix</keyword>
<proteinExistence type="predicted"/>
<sequence>MAVEFDSKRTRHFQVSADFLRLNGSRQQFRNLLSTRKKLGSLPPAYTRIDYSRDSLDSNLNRAPHHGPVITVEDTGSQLRINRVKSSITDSLVDSHKTSLENCEHIFSIHLQGNPLRRWRNGEAGSAVAFCESNGSAGSHATAPHFKRNNSRCLWASAYIRTLKHQGKSFLVLFHNSVCCFKAHPVSLMLRSFVALSTVALLVQIVLYHINDVVLDLVDCGADDWRVVVTTDRAIQFCTEFLLCAICPLPGMNSSNESHVRTSWLLKYCRSIFLAPQLFSKVYTLKVPLDVPLSILMLSRVYLFARFMVLHSKQFQDASTRTLAALNRIQVNFSFVLKTVLDQQPILFLTTFTIVFWIVTSWMFVQCERPSLRYQCLAHLLRRWPGEISICHVPITFMLNGYGDIVPQTHAGRVIAILVGVVGAIISSILIAVISRNILLSQGQRNVNNFMHDSKLTREHKNAAAKVFVPFIWELTAPLLQVLQHTWRIHKCLRCGPDSRLRTYQRKFLRAIHEFRAIKNEMRVFSENNSANSQQVTRLVAEMHFSMQRLVTAQDEMRAQIEVLQRAVRNHYTNSQQRSVPDLHSLTEKLTRELSERYAGTARMTNEQEGVMVKGPQSELFMAAQDTGVVEWVEQW</sequence>
<keyword evidence="3 8" id="KW-0812">Transmembrane</keyword>
<feature type="domain" description="Calmodulin-binding" evidence="9">
    <location>
        <begin position="453"/>
        <end position="540"/>
    </location>
</feature>
<dbReference type="GO" id="GO:0016286">
    <property type="term" value="F:small conductance calcium-activated potassium channel activity"/>
    <property type="evidence" value="ECO:0007669"/>
    <property type="project" value="InterPro"/>
</dbReference>
<organism evidence="10">
    <name type="scientific">Heligmosomoides polygyrus</name>
    <name type="common">Parasitic roundworm</name>
    <dbReference type="NCBI Taxonomy" id="6339"/>
    <lineage>
        <taxon>Eukaryota</taxon>
        <taxon>Metazoa</taxon>
        <taxon>Ecdysozoa</taxon>
        <taxon>Nematoda</taxon>
        <taxon>Chromadorea</taxon>
        <taxon>Rhabditida</taxon>
        <taxon>Rhabditina</taxon>
        <taxon>Rhabditomorpha</taxon>
        <taxon>Strongyloidea</taxon>
        <taxon>Heligmosomidae</taxon>
        <taxon>Heligmosomoides</taxon>
    </lineage>
</organism>
<keyword evidence="5" id="KW-0406">Ion transport</keyword>
<dbReference type="SUPFAM" id="SSF81327">
    <property type="entry name" value="Small-conductance potassium channel"/>
    <property type="match status" value="1"/>
</dbReference>
<evidence type="ECO:0000256" key="1">
    <source>
        <dbReference type="ARBA" id="ARBA00004141"/>
    </source>
</evidence>
<dbReference type="InterPro" id="IPR015449">
    <property type="entry name" value="K_chnl_Ca-activ_SK"/>
</dbReference>
<evidence type="ECO:0000256" key="6">
    <source>
        <dbReference type="ARBA" id="ARBA00023136"/>
    </source>
</evidence>
<keyword evidence="11" id="KW-1185">Reference proteome</keyword>
<reference evidence="12" key="2">
    <citation type="submission" date="2019-09" db="UniProtKB">
        <authorList>
            <consortium name="WormBaseParasite"/>
        </authorList>
    </citation>
    <scope>IDENTIFICATION</scope>
</reference>
<dbReference type="SUPFAM" id="SSF81324">
    <property type="entry name" value="Voltage-gated potassium channels"/>
    <property type="match status" value="1"/>
</dbReference>
<protein>
    <submittedName>
        <fullName evidence="12">CaMBD domain-containing protein</fullName>
    </submittedName>
</protein>
<dbReference type="Proteomes" id="UP000050761">
    <property type="component" value="Unassembled WGS sequence"/>
</dbReference>
<feature type="transmembrane region" description="Helical" evidence="8">
    <location>
        <begin position="346"/>
        <end position="365"/>
    </location>
</feature>
<dbReference type="OrthoDB" id="73653at2759"/>
<dbReference type="Gene3D" id="1.10.287.70">
    <property type="match status" value="2"/>
</dbReference>
<evidence type="ECO:0000313" key="10">
    <source>
        <dbReference type="EMBL" id="VDO65431.1"/>
    </source>
</evidence>
<dbReference type="AlphaFoldDB" id="A0A3P7WVT8"/>
<evidence type="ECO:0000256" key="8">
    <source>
        <dbReference type="SAM" id="Phobius"/>
    </source>
</evidence>
<dbReference type="InterPro" id="IPR036122">
    <property type="entry name" value="CaM-bd_dom_sf"/>
</dbReference>
<dbReference type="SMART" id="SM01053">
    <property type="entry name" value="CaMBD"/>
    <property type="match status" value="1"/>
</dbReference>
<evidence type="ECO:0000313" key="11">
    <source>
        <dbReference type="Proteomes" id="UP000050761"/>
    </source>
</evidence>
<dbReference type="Pfam" id="PF07885">
    <property type="entry name" value="Ion_trans_2"/>
    <property type="match status" value="1"/>
</dbReference>
<evidence type="ECO:0000256" key="3">
    <source>
        <dbReference type="ARBA" id="ARBA00022692"/>
    </source>
</evidence>
<comment type="subcellular location">
    <subcellularLocation>
        <location evidence="1">Membrane</location>
        <topology evidence="1">Multi-pass membrane protein</topology>
    </subcellularLocation>
</comment>
<evidence type="ECO:0000259" key="9">
    <source>
        <dbReference type="SMART" id="SM01053"/>
    </source>
</evidence>
<reference evidence="10 11" key="1">
    <citation type="submission" date="2018-11" db="EMBL/GenBank/DDBJ databases">
        <authorList>
            <consortium name="Pathogen Informatics"/>
        </authorList>
    </citation>
    <scope>NUCLEOTIDE SEQUENCE [LARGE SCALE GENOMIC DNA]</scope>
</reference>
<gene>
    <name evidence="10" type="ORF">HPBE_LOCUS5674</name>
</gene>
<dbReference type="Pfam" id="PF02888">
    <property type="entry name" value="CaMBD"/>
    <property type="match status" value="1"/>
</dbReference>
<dbReference type="Pfam" id="PF03530">
    <property type="entry name" value="SK_channel"/>
    <property type="match status" value="1"/>
</dbReference>
<dbReference type="WBParaSite" id="HPBE_0000567301-mRNA-1">
    <property type="protein sequence ID" value="HPBE_0000567301-mRNA-1"/>
    <property type="gene ID" value="HPBE_0000567301"/>
</dbReference>
<evidence type="ECO:0000313" key="12">
    <source>
        <dbReference type="WBParaSite" id="HPBE_0000567301-mRNA-1"/>
    </source>
</evidence>
<keyword evidence="7" id="KW-0407">Ion channel</keyword>
<evidence type="ECO:0000256" key="4">
    <source>
        <dbReference type="ARBA" id="ARBA00022989"/>
    </source>
</evidence>
<dbReference type="GO" id="GO:0005516">
    <property type="term" value="F:calmodulin binding"/>
    <property type="evidence" value="ECO:0007669"/>
    <property type="project" value="InterPro"/>
</dbReference>
<dbReference type="EMBL" id="UZAH01025517">
    <property type="protein sequence ID" value="VDO65431.1"/>
    <property type="molecule type" value="Genomic_DNA"/>
</dbReference>
<dbReference type="InterPro" id="IPR004178">
    <property type="entry name" value="CaM-bd_dom"/>
</dbReference>
<evidence type="ECO:0000256" key="2">
    <source>
        <dbReference type="ARBA" id="ARBA00022448"/>
    </source>
</evidence>
<keyword evidence="2" id="KW-0813">Transport</keyword>
<evidence type="ECO:0000256" key="7">
    <source>
        <dbReference type="ARBA" id="ARBA00023303"/>
    </source>
</evidence>
<dbReference type="GO" id="GO:0016020">
    <property type="term" value="C:membrane"/>
    <property type="evidence" value="ECO:0007669"/>
    <property type="project" value="UniProtKB-SubCell"/>
</dbReference>
<feature type="transmembrane region" description="Helical" evidence="8">
    <location>
        <begin position="414"/>
        <end position="435"/>
    </location>
</feature>
<dbReference type="PANTHER" id="PTHR10153">
    <property type="entry name" value="SMALL CONDUCTANCE CALCIUM-ACTIVATED POTASSIUM CHANNEL"/>
    <property type="match status" value="1"/>
</dbReference>